<dbReference type="FunFam" id="3.40.390.10:FF:000009">
    <property type="entry name" value="Oligopeptidase A"/>
    <property type="match status" value="1"/>
</dbReference>
<keyword evidence="7" id="KW-0482">Metalloprotease</keyword>
<dbReference type="AlphaFoldDB" id="A0A3B1AYW4"/>
<organism evidence="12">
    <name type="scientific">hydrothermal vent metagenome</name>
    <dbReference type="NCBI Taxonomy" id="652676"/>
    <lineage>
        <taxon>unclassified sequences</taxon>
        <taxon>metagenomes</taxon>
        <taxon>ecological metagenomes</taxon>
    </lineage>
</organism>
<dbReference type="PANTHER" id="PTHR11804">
    <property type="entry name" value="PROTEASE M3 THIMET OLIGOPEPTIDASE-RELATED"/>
    <property type="match status" value="1"/>
</dbReference>
<dbReference type="SUPFAM" id="SSF55486">
    <property type="entry name" value="Metalloproteases ('zincins'), catalytic domain"/>
    <property type="match status" value="1"/>
</dbReference>
<gene>
    <name evidence="12" type="ORF">MNBD_GAMMA19-75</name>
</gene>
<evidence type="ECO:0000256" key="4">
    <source>
        <dbReference type="ARBA" id="ARBA00022723"/>
    </source>
</evidence>
<sequence>TRFSGLGFVRLEYHHCAFKLTMEITNNAMTNPLLHLTDLPPFSAIKPEHVEPAIDQILADNRAAIKTLLADNPAPSWSTLMRPLENLEDRLARAWSPVSHMNSVLNSDALRDAYNACLPKLSQYATEIGQNQLLFSAFKTVAKDTTLSVAQQKAIDNALRDFRLSGVDLPEDKKQRYMAIQQELSGLTAKFSENVLDATQAWRKLVGDEKLLAGLPESAIAMAKQSAEQKEQSGWLFTLEFPSYFAVMSYADNRALREEMYVAYVTRASDQGPNAGKFDNTPLMGKILALRHELAQLLGFENYAQRSLATKMAPGTEKVTAFLRDLADRSLGMAQEELNELKTFAHDELGLDTLEPWDITYASEKLRLHRYAISQEDLKPYFPEPRVVSGMFEVVNKLYGLETRELTNIDTWHKDVRAFEILDRNGNARGRFYLDLYARANKRGGAWMDECISRRQTEQGVQLPVAYLTCNFSAPVGDDPALFTHNEVITLFHEFGHGLHHMLTQIDTLAVSGISGVPWDAVELPSQFLENWCWESQAVNLIARHYKTGEQLPDALFAKMISAKNFQAGMQMVRQLEFSLFDFRIHAEYDPEKGARVQEILDEVRAEVAVIKPPEYHRFQHSFSHIFAGGYAAGYYSYKWAEVLSSDAFSKFEETGIFNRETGLAFLEAILEQGGSREPMDLFIEFRGREPEIDALLRHSGIQ</sequence>
<accession>A0A3B1AYW4</accession>
<keyword evidence="6" id="KW-0862">Zinc</keyword>
<keyword evidence="4" id="KW-0479">Metal-binding</keyword>
<dbReference type="CDD" id="cd06456">
    <property type="entry name" value="M3A_DCP"/>
    <property type="match status" value="1"/>
</dbReference>
<dbReference type="GO" id="GO:0005829">
    <property type="term" value="C:cytosol"/>
    <property type="evidence" value="ECO:0007669"/>
    <property type="project" value="UniProtKB-ARBA"/>
</dbReference>
<dbReference type="GO" id="GO:0006518">
    <property type="term" value="P:peptide metabolic process"/>
    <property type="evidence" value="ECO:0007669"/>
    <property type="project" value="TreeGrafter"/>
</dbReference>
<evidence type="ECO:0000259" key="11">
    <source>
        <dbReference type="Pfam" id="PF19310"/>
    </source>
</evidence>
<dbReference type="InterPro" id="IPR001567">
    <property type="entry name" value="Pept_M3A_M3B_dom"/>
</dbReference>
<comment type="similarity">
    <text evidence="2">Belongs to the peptidase M3 family.</text>
</comment>
<dbReference type="EMBL" id="UOFV01000503">
    <property type="protein sequence ID" value="VAX04893.1"/>
    <property type="molecule type" value="Genomic_DNA"/>
</dbReference>
<feature type="domain" description="Oligopeptidase A N-terminal" evidence="11">
    <location>
        <begin position="55"/>
        <end position="174"/>
    </location>
</feature>
<dbReference type="NCBIfam" id="NF008159">
    <property type="entry name" value="PRK10911.1"/>
    <property type="match status" value="1"/>
</dbReference>
<dbReference type="Gene3D" id="3.40.390.10">
    <property type="entry name" value="Collagenase (Catalytic Domain)"/>
    <property type="match status" value="1"/>
</dbReference>
<evidence type="ECO:0000256" key="7">
    <source>
        <dbReference type="ARBA" id="ARBA00023049"/>
    </source>
</evidence>
<dbReference type="Gene3D" id="1.10.1370.10">
    <property type="entry name" value="Neurolysin, domain 3"/>
    <property type="match status" value="1"/>
</dbReference>
<evidence type="ECO:0000313" key="12">
    <source>
        <dbReference type="EMBL" id="VAX04893.1"/>
    </source>
</evidence>
<feature type="domain" description="Peptidase M3A/M3B catalytic" evidence="10">
    <location>
        <begin position="247"/>
        <end position="701"/>
    </location>
</feature>
<protein>
    <recommendedName>
        <fullName evidence="9">oligopeptidase A</fullName>
        <ecNumber evidence="9">3.4.24.70</ecNumber>
    </recommendedName>
</protein>
<evidence type="ECO:0000256" key="5">
    <source>
        <dbReference type="ARBA" id="ARBA00022801"/>
    </source>
</evidence>
<evidence type="ECO:0000256" key="2">
    <source>
        <dbReference type="ARBA" id="ARBA00006040"/>
    </source>
</evidence>
<dbReference type="InterPro" id="IPR045666">
    <property type="entry name" value="OpdA_N"/>
</dbReference>
<dbReference type="InterPro" id="IPR034005">
    <property type="entry name" value="M3A_DCP"/>
</dbReference>
<feature type="non-terminal residue" evidence="12">
    <location>
        <position position="1"/>
    </location>
</feature>
<dbReference type="GO" id="GO:0006508">
    <property type="term" value="P:proteolysis"/>
    <property type="evidence" value="ECO:0007669"/>
    <property type="project" value="UniProtKB-KW"/>
</dbReference>
<dbReference type="InterPro" id="IPR024079">
    <property type="entry name" value="MetalloPept_cat_dom_sf"/>
</dbReference>
<comment type="catalytic activity">
    <reaction evidence="8">
        <text>Hydrolysis of oligopeptides, with broad specificity. Gly or Ala commonly occur as P1 or P1' residues, but more distant residues are also important, as is shown by the fact that Z-Gly-Pro-Gly-|-Gly-Pro-Ala is cleaved, but not Z-(Gly)(5).</text>
        <dbReference type="EC" id="3.4.24.70"/>
    </reaction>
</comment>
<evidence type="ECO:0000256" key="6">
    <source>
        <dbReference type="ARBA" id="ARBA00022833"/>
    </source>
</evidence>
<dbReference type="InterPro" id="IPR024077">
    <property type="entry name" value="Neurolysin/TOP_dom2"/>
</dbReference>
<evidence type="ECO:0000256" key="9">
    <source>
        <dbReference type="ARBA" id="ARBA00026100"/>
    </source>
</evidence>
<comment type="cofactor">
    <cofactor evidence="1">
        <name>Zn(2+)</name>
        <dbReference type="ChEBI" id="CHEBI:29105"/>
    </cofactor>
</comment>
<dbReference type="Pfam" id="PF19310">
    <property type="entry name" value="TOP_N"/>
    <property type="match status" value="1"/>
</dbReference>
<keyword evidence="3" id="KW-0645">Protease</keyword>
<keyword evidence="5 12" id="KW-0378">Hydrolase</keyword>
<evidence type="ECO:0000256" key="1">
    <source>
        <dbReference type="ARBA" id="ARBA00001947"/>
    </source>
</evidence>
<dbReference type="GO" id="GO:0004222">
    <property type="term" value="F:metalloendopeptidase activity"/>
    <property type="evidence" value="ECO:0007669"/>
    <property type="project" value="UniProtKB-EC"/>
</dbReference>
<proteinExistence type="inferred from homology"/>
<evidence type="ECO:0000256" key="8">
    <source>
        <dbReference type="ARBA" id="ARBA00024603"/>
    </source>
</evidence>
<dbReference type="Pfam" id="PF01432">
    <property type="entry name" value="Peptidase_M3"/>
    <property type="match status" value="1"/>
</dbReference>
<name>A0A3B1AYW4_9ZZZZ</name>
<dbReference type="InterPro" id="IPR045090">
    <property type="entry name" value="Pept_M3A_M3B"/>
</dbReference>
<evidence type="ECO:0000256" key="3">
    <source>
        <dbReference type="ARBA" id="ARBA00022670"/>
    </source>
</evidence>
<dbReference type="GO" id="GO:0046872">
    <property type="term" value="F:metal ion binding"/>
    <property type="evidence" value="ECO:0007669"/>
    <property type="project" value="UniProtKB-KW"/>
</dbReference>
<reference evidence="12" key="1">
    <citation type="submission" date="2018-06" db="EMBL/GenBank/DDBJ databases">
        <authorList>
            <person name="Zhirakovskaya E."/>
        </authorList>
    </citation>
    <scope>NUCLEOTIDE SEQUENCE</scope>
</reference>
<dbReference type="PANTHER" id="PTHR11804:SF84">
    <property type="entry name" value="SACCHAROLYSIN"/>
    <property type="match status" value="1"/>
</dbReference>
<evidence type="ECO:0000259" key="10">
    <source>
        <dbReference type="Pfam" id="PF01432"/>
    </source>
</evidence>
<dbReference type="EC" id="3.4.24.70" evidence="9"/>